<keyword evidence="1" id="KW-0472">Membrane</keyword>
<dbReference type="AlphaFoldDB" id="A0A9P7EBS6"/>
<organism evidence="2 3">
    <name type="scientific">Suillus subaureus</name>
    <dbReference type="NCBI Taxonomy" id="48587"/>
    <lineage>
        <taxon>Eukaryota</taxon>
        <taxon>Fungi</taxon>
        <taxon>Dikarya</taxon>
        <taxon>Basidiomycota</taxon>
        <taxon>Agaricomycotina</taxon>
        <taxon>Agaricomycetes</taxon>
        <taxon>Agaricomycetidae</taxon>
        <taxon>Boletales</taxon>
        <taxon>Suillineae</taxon>
        <taxon>Suillaceae</taxon>
        <taxon>Suillus</taxon>
    </lineage>
</organism>
<feature type="transmembrane region" description="Helical" evidence="1">
    <location>
        <begin position="7"/>
        <end position="27"/>
    </location>
</feature>
<dbReference type="Proteomes" id="UP000807769">
    <property type="component" value="Unassembled WGS sequence"/>
</dbReference>
<name>A0A9P7EBS6_9AGAM</name>
<evidence type="ECO:0000313" key="2">
    <source>
        <dbReference type="EMBL" id="KAG1817204.1"/>
    </source>
</evidence>
<evidence type="ECO:0000256" key="1">
    <source>
        <dbReference type="SAM" id="Phobius"/>
    </source>
</evidence>
<comment type="caution">
    <text evidence="2">The sequence shown here is derived from an EMBL/GenBank/DDBJ whole genome shotgun (WGS) entry which is preliminary data.</text>
</comment>
<keyword evidence="3" id="KW-1185">Reference proteome</keyword>
<keyword evidence="1" id="KW-1133">Transmembrane helix</keyword>
<dbReference type="GeneID" id="64629552"/>
<feature type="transmembrane region" description="Helical" evidence="1">
    <location>
        <begin position="39"/>
        <end position="56"/>
    </location>
</feature>
<accession>A0A9P7EBS6</accession>
<sequence length="69" mass="7837">MRAADSCLLFFLLCIGSFAPETMFVFVPRLSVHTRTLRLAYICFLFFVTLLSDFGSHLKFSGYTIYIAG</sequence>
<proteinExistence type="predicted"/>
<keyword evidence="1" id="KW-0812">Transmembrane</keyword>
<reference evidence="2" key="1">
    <citation type="journal article" date="2020" name="New Phytol.">
        <title>Comparative genomics reveals dynamic genome evolution in host specialist ectomycorrhizal fungi.</title>
        <authorList>
            <person name="Lofgren L.A."/>
            <person name="Nguyen N.H."/>
            <person name="Vilgalys R."/>
            <person name="Ruytinx J."/>
            <person name="Liao H.L."/>
            <person name="Branco S."/>
            <person name="Kuo A."/>
            <person name="LaButti K."/>
            <person name="Lipzen A."/>
            <person name="Andreopoulos W."/>
            <person name="Pangilinan J."/>
            <person name="Riley R."/>
            <person name="Hundley H."/>
            <person name="Na H."/>
            <person name="Barry K."/>
            <person name="Grigoriev I.V."/>
            <person name="Stajich J.E."/>
            <person name="Kennedy P.G."/>
        </authorList>
    </citation>
    <scope>NUCLEOTIDE SEQUENCE</scope>
    <source>
        <strain evidence="2">MN1</strain>
    </source>
</reference>
<dbReference type="EMBL" id="JABBWG010000014">
    <property type="protein sequence ID" value="KAG1817204.1"/>
    <property type="molecule type" value="Genomic_DNA"/>
</dbReference>
<evidence type="ECO:0000313" key="3">
    <source>
        <dbReference type="Proteomes" id="UP000807769"/>
    </source>
</evidence>
<gene>
    <name evidence="2" type="ORF">BJ212DRAFT_1351514</name>
</gene>
<dbReference type="RefSeq" id="XP_041193623.1">
    <property type="nucleotide sequence ID" value="XM_041335535.1"/>
</dbReference>
<protein>
    <submittedName>
        <fullName evidence="2">Uncharacterized protein</fullName>
    </submittedName>
</protein>